<evidence type="ECO:0000313" key="2">
    <source>
        <dbReference type="EMBL" id="PYH89009.1"/>
    </source>
</evidence>
<accession>A0A319CWJ3</accession>
<organism evidence="2 3">
    <name type="scientific">Aspergillus ellipticus CBS 707.79</name>
    <dbReference type="NCBI Taxonomy" id="1448320"/>
    <lineage>
        <taxon>Eukaryota</taxon>
        <taxon>Fungi</taxon>
        <taxon>Dikarya</taxon>
        <taxon>Ascomycota</taxon>
        <taxon>Pezizomycotina</taxon>
        <taxon>Eurotiomycetes</taxon>
        <taxon>Eurotiomycetidae</taxon>
        <taxon>Eurotiales</taxon>
        <taxon>Aspergillaceae</taxon>
        <taxon>Aspergillus</taxon>
        <taxon>Aspergillus subgen. Circumdati</taxon>
    </lineage>
</organism>
<evidence type="ECO:0000313" key="3">
    <source>
        <dbReference type="Proteomes" id="UP000247810"/>
    </source>
</evidence>
<feature type="chain" id="PRO_5016282497" description="FAD linked oxidase N-terminal domain-containing protein" evidence="1">
    <location>
        <begin position="22"/>
        <end position="179"/>
    </location>
</feature>
<keyword evidence="3" id="KW-1185">Reference proteome</keyword>
<dbReference type="AlphaFoldDB" id="A0A319CWJ3"/>
<protein>
    <recommendedName>
        <fullName evidence="4">FAD linked oxidase N-terminal domain-containing protein</fullName>
    </recommendedName>
</protein>
<feature type="signal peptide" evidence="1">
    <location>
        <begin position="1"/>
        <end position="21"/>
    </location>
</feature>
<dbReference type="InterPro" id="IPR016169">
    <property type="entry name" value="FAD-bd_PCMH_sub2"/>
</dbReference>
<dbReference type="STRING" id="1448320.A0A319CWJ3"/>
<dbReference type="Gene3D" id="3.30.465.10">
    <property type="match status" value="1"/>
</dbReference>
<keyword evidence="1" id="KW-0732">Signal</keyword>
<dbReference type="OrthoDB" id="9983560at2759"/>
<proteinExistence type="predicted"/>
<dbReference type="VEuPathDB" id="FungiDB:BO71DRAFT_435199"/>
<sequence length="179" mass="19012">MSLSTSFVVAALGLWTASASASAPVAATVVPAANPIANAPFFPIRPGQPEGPVRGPQLPARGPLAVDSTCTVGGYSSYAVNVRSVAQIQLAVSFARNAELRLVAKTTGHDFNGKSTGAGALGVWTHHLKDLEHFIYDILGEWRRTCPEAGAYMSEADVIEPTFEQAFYGTNYLRLYALK</sequence>
<evidence type="ECO:0000256" key="1">
    <source>
        <dbReference type="SAM" id="SignalP"/>
    </source>
</evidence>
<dbReference type="SUPFAM" id="SSF56176">
    <property type="entry name" value="FAD-binding/transporter-associated domain-like"/>
    <property type="match status" value="1"/>
</dbReference>
<dbReference type="GO" id="GO:0050660">
    <property type="term" value="F:flavin adenine dinucleotide binding"/>
    <property type="evidence" value="ECO:0007669"/>
    <property type="project" value="InterPro"/>
</dbReference>
<evidence type="ECO:0008006" key="4">
    <source>
        <dbReference type="Google" id="ProtNLM"/>
    </source>
</evidence>
<reference evidence="2 3" key="1">
    <citation type="submission" date="2018-02" db="EMBL/GenBank/DDBJ databases">
        <title>The genomes of Aspergillus section Nigri reveals drivers in fungal speciation.</title>
        <authorList>
            <consortium name="DOE Joint Genome Institute"/>
            <person name="Vesth T.C."/>
            <person name="Nybo J."/>
            <person name="Theobald S."/>
            <person name="Brandl J."/>
            <person name="Frisvad J.C."/>
            <person name="Nielsen K.F."/>
            <person name="Lyhne E.K."/>
            <person name="Kogle M.E."/>
            <person name="Kuo A."/>
            <person name="Riley R."/>
            <person name="Clum A."/>
            <person name="Nolan M."/>
            <person name="Lipzen A."/>
            <person name="Salamov A."/>
            <person name="Henrissat B."/>
            <person name="Wiebenga A."/>
            <person name="De vries R.P."/>
            <person name="Grigoriev I.V."/>
            <person name="Mortensen U.H."/>
            <person name="Andersen M.R."/>
            <person name="Baker S.E."/>
        </authorList>
    </citation>
    <scope>NUCLEOTIDE SEQUENCE [LARGE SCALE GENOMIC DNA]</scope>
    <source>
        <strain evidence="2 3">CBS 707.79</strain>
    </source>
</reference>
<dbReference type="EMBL" id="KZ826053">
    <property type="protein sequence ID" value="PYH89009.1"/>
    <property type="molecule type" value="Genomic_DNA"/>
</dbReference>
<dbReference type="Proteomes" id="UP000247810">
    <property type="component" value="Unassembled WGS sequence"/>
</dbReference>
<dbReference type="InterPro" id="IPR036318">
    <property type="entry name" value="FAD-bd_PCMH-like_sf"/>
</dbReference>
<name>A0A319CWJ3_9EURO</name>
<gene>
    <name evidence="2" type="ORF">BO71DRAFT_435199</name>
</gene>